<proteinExistence type="inferred from homology"/>
<dbReference type="Gene3D" id="1.20.1730.10">
    <property type="entry name" value="Sodium/glucose cotransporter"/>
    <property type="match status" value="1"/>
</dbReference>
<keyword evidence="9 11" id="KW-0472">Membrane</keyword>
<dbReference type="EMBL" id="UINC01097984">
    <property type="protein sequence ID" value="SVC56140.1"/>
    <property type="molecule type" value="Genomic_DNA"/>
</dbReference>
<reference evidence="12" key="1">
    <citation type="submission" date="2018-05" db="EMBL/GenBank/DDBJ databases">
        <authorList>
            <person name="Lanie J.A."/>
            <person name="Ng W.-L."/>
            <person name="Kazmierczak K.M."/>
            <person name="Andrzejewski T.M."/>
            <person name="Davidsen T.M."/>
            <person name="Wayne K.J."/>
            <person name="Tettelin H."/>
            <person name="Glass J.I."/>
            <person name="Rusch D."/>
            <person name="Podicherti R."/>
            <person name="Tsui H.-C.T."/>
            <person name="Winkler M.E."/>
        </authorList>
    </citation>
    <scope>NUCLEOTIDE SEQUENCE</scope>
</reference>
<evidence type="ECO:0000256" key="8">
    <source>
        <dbReference type="ARBA" id="ARBA00023065"/>
    </source>
</evidence>
<dbReference type="InterPro" id="IPR051163">
    <property type="entry name" value="Sodium:Solute_Symporter_SSF"/>
</dbReference>
<name>A0A382N5V6_9ZZZZ</name>
<protein>
    <submittedName>
        <fullName evidence="12">Uncharacterized protein</fullName>
    </submittedName>
</protein>
<feature type="transmembrane region" description="Helical" evidence="11">
    <location>
        <begin position="64"/>
        <end position="82"/>
    </location>
</feature>
<evidence type="ECO:0000256" key="3">
    <source>
        <dbReference type="ARBA" id="ARBA00022448"/>
    </source>
</evidence>
<feature type="non-terminal residue" evidence="12">
    <location>
        <position position="1"/>
    </location>
</feature>
<evidence type="ECO:0000256" key="10">
    <source>
        <dbReference type="ARBA" id="ARBA00023201"/>
    </source>
</evidence>
<dbReference type="GO" id="GO:0015293">
    <property type="term" value="F:symporter activity"/>
    <property type="evidence" value="ECO:0007669"/>
    <property type="project" value="TreeGrafter"/>
</dbReference>
<keyword evidence="8" id="KW-0406">Ion transport</keyword>
<evidence type="ECO:0000256" key="7">
    <source>
        <dbReference type="ARBA" id="ARBA00023053"/>
    </source>
</evidence>
<dbReference type="InterPro" id="IPR001734">
    <property type="entry name" value="Na/solute_symporter"/>
</dbReference>
<feature type="transmembrane region" description="Helical" evidence="11">
    <location>
        <begin position="38"/>
        <end position="58"/>
    </location>
</feature>
<dbReference type="PROSITE" id="PS50283">
    <property type="entry name" value="NA_SOLUT_SYMP_3"/>
    <property type="match status" value="1"/>
</dbReference>
<keyword evidence="6 11" id="KW-1133">Transmembrane helix</keyword>
<gene>
    <name evidence="12" type="ORF">METZ01_LOCUS308994</name>
</gene>
<keyword evidence="3" id="KW-0813">Transport</keyword>
<dbReference type="InterPro" id="IPR038377">
    <property type="entry name" value="Na/Glc_symporter_sf"/>
</dbReference>
<evidence type="ECO:0000313" key="12">
    <source>
        <dbReference type="EMBL" id="SVC56140.1"/>
    </source>
</evidence>
<comment type="subcellular location">
    <subcellularLocation>
        <location evidence="1">Cell membrane</location>
        <topology evidence="1">Multi-pass membrane protein</topology>
    </subcellularLocation>
</comment>
<evidence type="ECO:0000256" key="1">
    <source>
        <dbReference type="ARBA" id="ARBA00004651"/>
    </source>
</evidence>
<evidence type="ECO:0000256" key="5">
    <source>
        <dbReference type="ARBA" id="ARBA00022692"/>
    </source>
</evidence>
<feature type="transmembrane region" description="Helical" evidence="11">
    <location>
        <begin position="6"/>
        <end position="26"/>
    </location>
</feature>
<keyword evidence="4" id="KW-1003">Cell membrane</keyword>
<keyword evidence="5 11" id="KW-0812">Transmembrane</keyword>
<keyword evidence="10" id="KW-0739">Sodium transport</keyword>
<evidence type="ECO:0000256" key="2">
    <source>
        <dbReference type="ARBA" id="ARBA00006434"/>
    </source>
</evidence>
<dbReference type="GO" id="GO:0006814">
    <property type="term" value="P:sodium ion transport"/>
    <property type="evidence" value="ECO:0007669"/>
    <property type="project" value="UniProtKB-KW"/>
</dbReference>
<evidence type="ECO:0000256" key="9">
    <source>
        <dbReference type="ARBA" id="ARBA00023136"/>
    </source>
</evidence>
<evidence type="ECO:0000256" key="6">
    <source>
        <dbReference type="ARBA" id="ARBA00022989"/>
    </source>
</evidence>
<dbReference type="PANTHER" id="PTHR42985:SF40">
    <property type="entry name" value="LD47995P-RELATED"/>
    <property type="match status" value="1"/>
</dbReference>
<organism evidence="12">
    <name type="scientific">marine metagenome</name>
    <dbReference type="NCBI Taxonomy" id="408172"/>
    <lineage>
        <taxon>unclassified sequences</taxon>
        <taxon>metagenomes</taxon>
        <taxon>ecological metagenomes</taxon>
    </lineage>
</organism>
<accession>A0A382N5V6</accession>
<dbReference type="AlphaFoldDB" id="A0A382N5V6"/>
<sequence length="134" mass="14313">EAGYLKAARGLTLVMGVLGTLAGLLFISPEIRSLMSEYFKVIGMFMGALGGLFVLGIATTRANAIGAFIGLFAGVGVMIWIWKATETNGFLFSTIGLLTCLIVGYAVSVFLPSQQKNLENLTLHTQSKKEHTVP</sequence>
<dbReference type="GO" id="GO:0005886">
    <property type="term" value="C:plasma membrane"/>
    <property type="evidence" value="ECO:0007669"/>
    <property type="project" value="UniProtKB-SubCell"/>
</dbReference>
<feature type="transmembrane region" description="Helical" evidence="11">
    <location>
        <begin position="89"/>
        <end position="111"/>
    </location>
</feature>
<evidence type="ECO:0000256" key="11">
    <source>
        <dbReference type="SAM" id="Phobius"/>
    </source>
</evidence>
<evidence type="ECO:0000256" key="4">
    <source>
        <dbReference type="ARBA" id="ARBA00022475"/>
    </source>
</evidence>
<comment type="similarity">
    <text evidence="2">Belongs to the sodium:solute symporter (SSF) (TC 2.A.21) family.</text>
</comment>
<keyword evidence="7" id="KW-0915">Sodium</keyword>
<dbReference type="PANTHER" id="PTHR42985">
    <property type="entry name" value="SODIUM-COUPLED MONOCARBOXYLATE TRANSPORTER"/>
    <property type="match status" value="1"/>
</dbReference>